<dbReference type="Proteomes" id="UP000008783">
    <property type="component" value="Unassembled WGS sequence"/>
</dbReference>
<evidence type="ECO:0000256" key="1">
    <source>
        <dbReference type="SAM" id="MobiDB-lite"/>
    </source>
</evidence>
<dbReference type="RefSeq" id="XP_003890409.1">
    <property type="nucleotide sequence ID" value="XM_003890360.1"/>
</dbReference>
<evidence type="ECO:0000313" key="3">
    <source>
        <dbReference type="Proteomes" id="UP000008783"/>
    </source>
</evidence>
<dbReference type="AlphaFoldDB" id="H6QQ12"/>
<gene>
    <name evidence="2" type="ORF">PGTG_20958</name>
</gene>
<organism evidence="2 3">
    <name type="scientific">Puccinia graminis f. sp. tritici (strain CRL 75-36-700-3 / race SCCL)</name>
    <name type="common">Black stem rust fungus</name>
    <dbReference type="NCBI Taxonomy" id="418459"/>
    <lineage>
        <taxon>Eukaryota</taxon>
        <taxon>Fungi</taxon>
        <taxon>Dikarya</taxon>
        <taxon>Basidiomycota</taxon>
        <taxon>Pucciniomycotina</taxon>
        <taxon>Pucciniomycetes</taxon>
        <taxon>Pucciniales</taxon>
        <taxon>Pucciniaceae</taxon>
        <taxon>Puccinia</taxon>
    </lineage>
</organism>
<feature type="compositionally biased region" description="Polar residues" evidence="1">
    <location>
        <begin position="67"/>
        <end position="93"/>
    </location>
</feature>
<dbReference type="SUPFAM" id="SSF56672">
    <property type="entry name" value="DNA/RNA polymerases"/>
    <property type="match status" value="1"/>
</dbReference>
<dbReference type="InterPro" id="IPR052055">
    <property type="entry name" value="Hepadnavirus_pol/RT"/>
</dbReference>
<dbReference type="HOGENOM" id="CLU_003292_3_1_1"/>
<name>H6QQ12_PUCGT</name>
<dbReference type="OrthoDB" id="10370728at2759"/>
<feature type="region of interest" description="Disordered" evidence="1">
    <location>
        <begin position="405"/>
        <end position="472"/>
    </location>
</feature>
<feature type="compositionally biased region" description="Basic and acidic residues" evidence="1">
    <location>
        <begin position="423"/>
        <end position="436"/>
    </location>
</feature>
<feature type="compositionally biased region" description="Polar residues" evidence="1">
    <location>
        <begin position="41"/>
        <end position="51"/>
    </location>
</feature>
<dbReference type="InterPro" id="IPR043502">
    <property type="entry name" value="DNA/RNA_pol_sf"/>
</dbReference>
<sequence>MVDELAKRATRSNLLKAPKATLTAPIGENLSGERPLEPATDPTNKSRQTLELDSESDDSETFKEMSEQNAQENPSNTAQERPTAQERSTLQDRPSNHAKYQGILGNVPEIVTSDDLSVSVTGPDQAKTLSTTDDPTTALTSQGLALSTTLDVPAVKSDKALLWDKIAEAVLANDKTNADFFIRLYSQISNSVESTKPDISRSRSSDGINPLIHLSSTKKSSDKTSIIFVRGSLPKHFNVRFTPYFNKNIKELRGPIPLTIFDKKWQEDAIQFHTNKRSKGDEKDGSYTGFEYPNEWTQTFAKWTANHRNFHVTFRDLYNYPDFADWILEHKANVDRIIAEDGFLVGFRYDLIIRQNAFSYQVETDKGTSAVDISIFRKDVKREAWKATRNLDELEFSNNPYAKDGPKFNFDPKTGKPKITKGRNTDDSSHHFESRGTRGRGNFRNSRGSERFNQERRNSDYGSYREEAHGYDRFDNKRPREVYQNEDYFQNRQDYQPHRGGYDEYHDVLQGFEIGFDQGIPRHNIQGMRYYAPDNHKSSEKVKSKVEESIKKEIHAKRMFGPFTLGEVMEKFDFFRSNPLGAVVNGDGAIRPINNLSFPRHDPDVRSVNSFVNKHNFETTWDDFRIVSEFFAKDTRKMELAIFDWEKAYRQIQTRMDQWKYLLVKDFDGNFLLDTRITFGGVAGCGSFGRPADAWKRIMKDHFKLLNIFRWVDDNLFVRLQGENVSMEEIVQLSSELGVLTNKEKYSPFQDEQKFIGFIWNGVQKTVRLPEGKIEKRIDQIMPFLVKEANFDYEDVEILAGRLNHVAYILPHLKCRLCSLYRWLISWRVRKARRSTPPDAFDDLMIWVSTLKSFEHTRIINYGPPIDVGWVGDASTSFGIGILVGKRWAQFKLHDPKGVPLRISYLETVAIRLGLLMVLKIRDQRGKTLMVWTDNTTTENGINNKKSRDSLANAEWMKIQEILINEGVELQAKRVASKDNKADALSRGIRSGQHVKQQLLIEVPSDLEEILSQVVFLV</sequence>
<dbReference type="PANTHER" id="PTHR33050">
    <property type="entry name" value="REVERSE TRANSCRIPTASE DOMAIN-CONTAINING PROTEIN"/>
    <property type="match status" value="1"/>
</dbReference>
<reference evidence="3" key="1">
    <citation type="journal article" date="2011" name="Proc. Natl. Acad. Sci. U.S.A.">
        <title>Obligate biotrophy features unraveled by the genomic analysis of rust fungi.</title>
        <authorList>
            <person name="Duplessis S."/>
            <person name="Cuomo C.A."/>
            <person name="Lin Y.-C."/>
            <person name="Aerts A."/>
            <person name="Tisserant E."/>
            <person name="Veneault-Fourrey C."/>
            <person name="Joly D.L."/>
            <person name="Hacquard S."/>
            <person name="Amselem J."/>
            <person name="Cantarel B.L."/>
            <person name="Chiu R."/>
            <person name="Coutinho P.M."/>
            <person name="Feau N."/>
            <person name="Field M."/>
            <person name="Frey P."/>
            <person name="Gelhaye E."/>
            <person name="Goldberg J."/>
            <person name="Grabherr M.G."/>
            <person name="Kodira C.D."/>
            <person name="Kohler A."/>
            <person name="Kuees U."/>
            <person name="Lindquist E.A."/>
            <person name="Lucas S.M."/>
            <person name="Mago R."/>
            <person name="Mauceli E."/>
            <person name="Morin E."/>
            <person name="Murat C."/>
            <person name="Pangilinan J.L."/>
            <person name="Park R."/>
            <person name="Pearson M."/>
            <person name="Quesneville H."/>
            <person name="Rouhier N."/>
            <person name="Sakthikumar S."/>
            <person name="Salamov A.A."/>
            <person name="Schmutz J."/>
            <person name="Selles B."/>
            <person name="Shapiro H."/>
            <person name="Tanguay P."/>
            <person name="Tuskan G.A."/>
            <person name="Henrissat B."/>
            <person name="Van de Peer Y."/>
            <person name="Rouze P."/>
            <person name="Ellis J.G."/>
            <person name="Dodds P.N."/>
            <person name="Schein J.E."/>
            <person name="Zhong S."/>
            <person name="Hamelin R.C."/>
            <person name="Grigoriev I.V."/>
            <person name="Szabo L.J."/>
            <person name="Martin F."/>
        </authorList>
    </citation>
    <scope>NUCLEOTIDE SEQUENCE [LARGE SCALE GENOMIC DNA]</scope>
    <source>
        <strain evidence="3">CRL 75-36-700-3 / race SCCL</strain>
    </source>
</reference>
<dbReference type="KEGG" id="pgr:PGTG_20958"/>
<dbReference type="InParanoid" id="H6QQ12"/>
<feature type="region of interest" description="Disordered" evidence="1">
    <location>
        <begin position="1"/>
        <end position="96"/>
    </location>
</feature>
<keyword evidence="3" id="KW-1185">Reference proteome</keyword>
<dbReference type="GeneID" id="13542677"/>
<protein>
    <recommendedName>
        <fullName evidence="4">Reverse transcriptase domain-containing protein</fullName>
    </recommendedName>
</protein>
<dbReference type="PANTHER" id="PTHR33050:SF7">
    <property type="entry name" value="RIBONUCLEASE H"/>
    <property type="match status" value="1"/>
</dbReference>
<evidence type="ECO:0000313" key="2">
    <source>
        <dbReference type="EMBL" id="EHS64495.1"/>
    </source>
</evidence>
<feature type="compositionally biased region" description="Basic and acidic residues" evidence="1">
    <location>
        <begin position="447"/>
        <end position="472"/>
    </location>
</feature>
<dbReference type="VEuPathDB" id="FungiDB:PGTG_20958"/>
<evidence type="ECO:0008006" key="4">
    <source>
        <dbReference type="Google" id="ProtNLM"/>
    </source>
</evidence>
<proteinExistence type="predicted"/>
<dbReference type="EMBL" id="DS178268">
    <property type="protein sequence ID" value="EHS64495.1"/>
    <property type="molecule type" value="Genomic_DNA"/>
</dbReference>
<accession>H6QQ12</accession>